<evidence type="ECO:0000313" key="1">
    <source>
        <dbReference type="EMBL" id="CAK5091282.1"/>
    </source>
</evidence>
<protein>
    <submittedName>
        <fullName evidence="1">Uncharacterized protein</fullName>
    </submittedName>
</protein>
<proteinExistence type="predicted"/>
<accession>A0ACB1AL24</accession>
<dbReference type="EMBL" id="CAVMJV010000087">
    <property type="protein sequence ID" value="CAK5091282.1"/>
    <property type="molecule type" value="Genomic_DNA"/>
</dbReference>
<dbReference type="Proteomes" id="UP001497535">
    <property type="component" value="Unassembled WGS sequence"/>
</dbReference>
<sequence>MAARCFGCTRFSLLIFFLILFKMPKASKRKFNPAVRNVPTFKKKKIKVGRHLPHLNSTNTEIKAKKIILTEQNVVNELNTSVYDKNDGKPQIKSIDVIISQLSHHNENMSRTAICGVRNYFKNNLNELLRHLHKIIVRIGPLMLKELNQKSTKIEFNCLIDQICSLPSDVLNSHFQLFSAYVLTAILDARKNIRQMAFNILILLFKRYPKLCYQKEEIFEKFLLVLDGPRRPTDDRKELLDAIYLFLGTFSTFSENSLIWPERELKINFSCKEQTNSTVRLLPNPNCFDFPVLYNKTDTKTFFLQKSDSLLNCCKIICPLLLSIIYEMECESDKVVNPIMSRINLILNKLIDIMRRRIAENSNAENERKIREQLFRRTFAASARRGGYDRRSDALKQQSEKTTEMLSNLVSKMSEQVEQSEQSTGALIHSSSVLRDSHSNFDAVSSTIKSGGKLISKYGRRECTDKILIVLALLLYFGVCLYILRKRIPWLSWNWFDWIGD</sequence>
<evidence type="ECO:0000313" key="2">
    <source>
        <dbReference type="Proteomes" id="UP001497535"/>
    </source>
</evidence>
<organism evidence="1 2">
    <name type="scientific">Meloidogyne enterolobii</name>
    <name type="common">Root-knot nematode worm</name>
    <name type="synonym">Meloidogyne mayaguensis</name>
    <dbReference type="NCBI Taxonomy" id="390850"/>
    <lineage>
        <taxon>Eukaryota</taxon>
        <taxon>Metazoa</taxon>
        <taxon>Ecdysozoa</taxon>
        <taxon>Nematoda</taxon>
        <taxon>Chromadorea</taxon>
        <taxon>Rhabditida</taxon>
        <taxon>Tylenchina</taxon>
        <taxon>Tylenchomorpha</taxon>
        <taxon>Tylenchoidea</taxon>
        <taxon>Meloidogynidae</taxon>
        <taxon>Meloidogyninae</taxon>
        <taxon>Meloidogyne</taxon>
    </lineage>
</organism>
<gene>
    <name evidence="1" type="ORF">MENTE1834_LOCUS39118</name>
</gene>
<reference evidence="1" key="1">
    <citation type="submission" date="2023-11" db="EMBL/GenBank/DDBJ databases">
        <authorList>
            <person name="Poullet M."/>
        </authorList>
    </citation>
    <scope>NUCLEOTIDE SEQUENCE</scope>
    <source>
        <strain evidence="1">E1834</strain>
    </source>
</reference>
<name>A0ACB1AL24_MELEN</name>
<comment type="caution">
    <text evidence="1">The sequence shown here is derived from an EMBL/GenBank/DDBJ whole genome shotgun (WGS) entry which is preliminary data.</text>
</comment>
<keyword evidence="2" id="KW-1185">Reference proteome</keyword>